<dbReference type="Proteomes" id="UP000789405">
    <property type="component" value="Unassembled WGS sequence"/>
</dbReference>
<dbReference type="EMBL" id="CAJVPY010013740">
    <property type="protein sequence ID" value="CAG8742427.1"/>
    <property type="molecule type" value="Genomic_DNA"/>
</dbReference>
<organism evidence="1 2">
    <name type="scientific">Dentiscutata erythropus</name>
    <dbReference type="NCBI Taxonomy" id="1348616"/>
    <lineage>
        <taxon>Eukaryota</taxon>
        <taxon>Fungi</taxon>
        <taxon>Fungi incertae sedis</taxon>
        <taxon>Mucoromycota</taxon>
        <taxon>Glomeromycotina</taxon>
        <taxon>Glomeromycetes</taxon>
        <taxon>Diversisporales</taxon>
        <taxon>Gigasporaceae</taxon>
        <taxon>Dentiscutata</taxon>
    </lineage>
</organism>
<evidence type="ECO:0000313" key="1">
    <source>
        <dbReference type="EMBL" id="CAG8742427.1"/>
    </source>
</evidence>
<accession>A0A9N9NKM5</accession>
<name>A0A9N9NKM5_9GLOM</name>
<evidence type="ECO:0000313" key="2">
    <source>
        <dbReference type="Proteomes" id="UP000789405"/>
    </source>
</evidence>
<feature type="non-terminal residue" evidence="1">
    <location>
        <position position="1"/>
    </location>
</feature>
<proteinExistence type="predicted"/>
<gene>
    <name evidence="1" type="ORF">DERYTH_LOCUS16126</name>
</gene>
<sequence length="121" mass="14061">LCDNIPGTVVIIKVNGSNEILCRYNPLVWTSKGEWLTTTDGFIFSLKSQNLTNSILSRVIYSDGAIRCYNHFGPKFGGDFYMLNDSKVWSYRHNDLRYEKRLRSVRSLLIDEFEVFQVLKN</sequence>
<keyword evidence="2" id="KW-1185">Reference proteome</keyword>
<reference evidence="1" key="1">
    <citation type="submission" date="2021-06" db="EMBL/GenBank/DDBJ databases">
        <authorList>
            <person name="Kallberg Y."/>
            <person name="Tangrot J."/>
            <person name="Rosling A."/>
        </authorList>
    </citation>
    <scope>NUCLEOTIDE SEQUENCE</scope>
    <source>
        <strain evidence="1">MA453B</strain>
    </source>
</reference>
<comment type="caution">
    <text evidence="1">The sequence shown here is derived from an EMBL/GenBank/DDBJ whole genome shotgun (WGS) entry which is preliminary data.</text>
</comment>
<dbReference type="OrthoDB" id="2414559at2759"/>
<protein>
    <submittedName>
        <fullName evidence="1">4468_t:CDS:1</fullName>
    </submittedName>
</protein>
<dbReference type="AlphaFoldDB" id="A0A9N9NKM5"/>